<dbReference type="Proteomes" id="UP001258945">
    <property type="component" value="Unassembled WGS sequence"/>
</dbReference>
<accession>A0ABU3M9T3</accession>
<organism evidence="1 2">
    <name type="scientific">Roseomonas gilardii</name>
    <dbReference type="NCBI Taxonomy" id="257708"/>
    <lineage>
        <taxon>Bacteria</taxon>
        <taxon>Pseudomonadati</taxon>
        <taxon>Pseudomonadota</taxon>
        <taxon>Alphaproteobacteria</taxon>
        <taxon>Acetobacterales</taxon>
        <taxon>Roseomonadaceae</taxon>
        <taxon>Roseomonas</taxon>
    </lineage>
</organism>
<keyword evidence="2" id="KW-1185">Reference proteome</keyword>
<proteinExistence type="predicted"/>
<comment type="caution">
    <text evidence="1">The sequence shown here is derived from an EMBL/GenBank/DDBJ whole genome shotgun (WGS) entry which is preliminary data.</text>
</comment>
<dbReference type="RefSeq" id="WP_314279549.1">
    <property type="nucleotide sequence ID" value="NZ_JAVVDO010000001.1"/>
</dbReference>
<gene>
    <name evidence="1" type="ORF">RQ831_01225</name>
</gene>
<protein>
    <submittedName>
        <fullName evidence="1">Uncharacterized protein</fullName>
    </submittedName>
</protein>
<reference evidence="1 2" key="1">
    <citation type="journal article" date="2019" name="Microb. Pathog.">
        <title>Comparison of VITEK 2, MALDI-TOF MS, 16S rRNA gene sequencing, and whole-genome sequencing for identification of Roseomonas mucosa.</title>
        <authorList>
            <person name="Rudolph W.W."/>
            <person name="Gunzer F."/>
            <person name="Trauth M."/>
            <person name="Bunk B."/>
            <person name="Bigge R."/>
            <person name="Schrottner P."/>
        </authorList>
    </citation>
    <scope>NUCLEOTIDE SEQUENCE [LARGE SCALE GENOMIC DNA]</scope>
    <source>
        <strain evidence="1 2">DSM 103800</strain>
    </source>
</reference>
<sequence length="51" mass="5602">MDTKQAPEPAAIAASCEGYRKAYPETCLFDPGFHPAPYDSRVYPRDPAGKD</sequence>
<name>A0ABU3M9T3_9PROT</name>
<evidence type="ECO:0000313" key="1">
    <source>
        <dbReference type="EMBL" id="MDT8329653.1"/>
    </source>
</evidence>
<evidence type="ECO:0000313" key="2">
    <source>
        <dbReference type="Proteomes" id="UP001258945"/>
    </source>
</evidence>
<dbReference type="EMBL" id="JAVVDO010000001">
    <property type="protein sequence ID" value="MDT8329653.1"/>
    <property type="molecule type" value="Genomic_DNA"/>
</dbReference>